<evidence type="ECO:0000313" key="3">
    <source>
        <dbReference type="EMBL" id="USG61537.1"/>
    </source>
</evidence>
<dbReference type="Proteomes" id="UP001056291">
    <property type="component" value="Chromosome"/>
</dbReference>
<dbReference type="RefSeq" id="WP_251934624.1">
    <property type="nucleotide sequence ID" value="NZ_CP098747.1"/>
</dbReference>
<evidence type="ECO:0000313" key="4">
    <source>
        <dbReference type="Proteomes" id="UP001056291"/>
    </source>
</evidence>
<dbReference type="PANTHER" id="PTHR21666">
    <property type="entry name" value="PEPTIDASE-RELATED"/>
    <property type="match status" value="1"/>
</dbReference>
<evidence type="ECO:0000256" key="1">
    <source>
        <dbReference type="SAM" id="SignalP"/>
    </source>
</evidence>
<reference evidence="3" key="1">
    <citation type="submission" date="2022-06" db="EMBL/GenBank/DDBJ databases">
        <title>Sneathiella actinostolidae sp. nov., isolated from a sea anemonein the Western Pacific Ocean.</title>
        <authorList>
            <person name="Wei M.J."/>
        </authorList>
    </citation>
    <scope>NUCLEOTIDE SEQUENCE</scope>
    <source>
        <strain evidence="3">PHK-P5</strain>
    </source>
</reference>
<dbReference type="InterPro" id="IPR050570">
    <property type="entry name" value="Cell_wall_metabolism_enzyme"/>
</dbReference>
<keyword evidence="4" id="KW-1185">Reference proteome</keyword>
<proteinExistence type="predicted"/>
<dbReference type="PANTHER" id="PTHR21666:SF270">
    <property type="entry name" value="MUREIN HYDROLASE ACTIVATOR ENVC"/>
    <property type="match status" value="1"/>
</dbReference>
<dbReference type="CDD" id="cd12797">
    <property type="entry name" value="M23_peptidase"/>
    <property type="match status" value="1"/>
</dbReference>
<dbReference type="EMBL" id="CP098747">
    <property type="protein sequence ID" value="USG61537.1"/>
    <property type="molecule type" value="Genomic_DNA"/>
</dbReference>
<keyword evidence="1" id="KW-0732">Signal</keyword>
<feature type="signal peptide" evidence="1">
    <location>
        <begin position="1"/>
        <end position="26"/>
    </location>
</feature>
<feature type="chain" id="PRO_5045778939" evidence="1">
    <location>
        <begin position="27"/>
        <end position="338"/>
    </location>
</feature>
<organism evidence="3 4">
    <name type="scientific">Sneathiella marina</name>
    <dbReference type="NCBI Taxonomy" id="2950108"/>
    <lineage>
        <taxon>Bacteria</taxon>
        <taxon>Pseudomonadati</taxon>
        <taxon>Pseudomonadota</taxon>
        <taxon>Alphaproteobacteria</taxon>
        <taxon>Sneathiellales</taxon>
        <taxon>Sneathiellaceae</taxon>
        <taxon>Sneathiella</taxon>
    </lineage>
</organism>
<gene>
    <name evidence="3" type="ORF">NBZ79_00915</name>
</gene>
<accession>A0ABY4W3J8</accession>
<dbReference type="Pfam" id="PF01551">
    <property type="entry name" value="Peptidase_M23"/>
    <property type="match status" value="1"/>
</dbReference>
<dbReference type="InterPro" id="IPR011055">
    <property type="entry name" value="Dup_hybrid_motif"/>
</dbReference>
<dbReference type="InterPro" id="IPR016047">
    <property type="entry name" value="M23ase_b-sheet_dom"/>
</dbReference>
<sequence length="338" mass="37679">MTSRFRKFFALVTCLNLFVLSARAMANEVVLDLPVGCRLGESCFIQHYPDMDPSKNAKDHTCGYLTYDGHKGTDFRLRTLADMEAGVPVLAAADGVVSNLRDGVKDQYFEDYPAAVRPRIKNIGLGNAVVLTHDDGLKTIYAHMKKNSIAVTKSQKVKRGDIIGYVGLSGLTEFPHLHFQVMSGKAVIDPFSGPQKTTPCTHTETSLWSEAARQELEYQATGFLVTGFSGTIPKDRRALESGNMQQRLLPPNSPTLIFWSLYYGSQKDDVVTLTIEGPDNQLIKEYKPKRVSKNQISKYFFVGIKQPKSGWQKGDYRGQITIERSSTTIVEEAKITVR</sequence>
<protein>
    <submittedName>
        <fullName evidence="3">M23 family metallopeptidase</fullName>
    </submittedName>
</protein>
<feature type="domain" description="M23ase beta-sheet core" evidence="2">
    <location>
        <begin position="70"/>
        <end position="190"/>
    </location>
</feature>
<evidence type="ECO:0000259" key="2">
    <source>
        <dbReference type="Pfam" id="PF01551"/>
    </source>
</evidence>
<name>A0ABY4W3J8_9PROT</name>
<dbReference type="SUPFAM" id="SSF51261">
    <property type="entry name" value="Duplicated hybrid motif"/>
    <property type="match status" value="1"/>
</dbReference>
<dbReference type="Gene3D" id="2.70.70.10">
    <property type="entry name" value="Glucose Permease (Domain IIA)"/>
    <property type="match status" value="1"/>
</dbReference>